<dbReference type="AlphaFoldDB" id="S9U416"/>
<evidence type="ECO:0000256" key="7">
    <source>
        <dbReference type="SAM" id="MobiDB-lite"/>
    </source>
</evidence>
<dbReference type="GO" id="GO:0003677">
    <property type="term" value="F:DNA binding"/>
    <property type="evidence" value="ECO:0007669"/>
    <property type="project" value="UniProtKB-KW"/>
</dbReference>
<dbReference type="Pfam" id="PF01751">
    <property type="entry name" value="Toprim"/>
    <property type="match status" value="1"/>
</dbReference>
<dbReference type="Gene3D" id="1.10.460.10">
    <property type="entry name" value="Topoisomerase I, domain 2"/>
    <property type="match status" value="1"/>
</dbReference>
<dbReference type="Gene3D" id="1.10.290.10">
    <property type="entry name" value="Topoisomerase I, domain 4"/>
    <property type="match status" value="1"/>
</dbReference>
<dbReference type="InterPro" id="IPR013825">
    <property type="entry name" value="Topo_IA_cen_sub2"/>
</dbReference>
<proteinExistence type="inferred from homology"/>
<dbReference type="Gene3D" id="2.70.20.10">
    <property type="entry name" value="Topoisomerase I, domain 3"/>
    <property type="match status" value="1"/>
</dbReference>
<feature type="compositionally biased region" description="Basic residues" evidence="7">
    <location>
        <begin position="390"/>
        <end position="399"/>
    </location>
</feature>
<dbReference type="PRINTS" id="PR00417">
    <property type="entry name" value="PRTPISMRASEI"/>
</dbReference>
<dbReference type="CDD" id="cd01028">
    <property type="entry name" value="TOPRIM_TopoIA"/>
    <property type="match status" value="1"/>
</dbReference>
<dbReference type="Pfam" id="PF01131">
    <property type="entry name" value="Topoisom_bac"/>
    <property type="match status" value="1"/>
</dbReference>
<evidence type="ECO:0000259" key="8">
    <source>
        <dbReference type="PROSITE" id="PS50880"/>
    </source>
</evidence>
<feature type="compositionally biased region" description="Basic residues" evidence="7">
    <location>
        <begin position="752"/>
        <end position="770"/>
    </location>
</feature>
<dbReference type="InterPro" id="IPR000380">
    <property type="entry name" value="Topo_IA"/>
</dbReference>
<gene>
    <name evidence="10" type="ORF">STCU_07582</name>
</gene>
<dbReference type="PROSITE" id="PS52039">
    <property type="entry name" value="TOPO_IA_2"/>
    <property type="match status" value="1"/>
</dbReference>
<sequence>MMRRTISFLEKLVIVESPNKVIKVEDLLSDPAVISDWSFQNDALKRIGTGPEKTIAMATTGHFMFLKDLSWRPTALKSTLPDEEFPQNGMLASFLLEWEVLPGRHIQDTVTRYITEKANDISEIIIATDPDREGELIAVHALNLVRQICPDLDVPFTRAYMHSITKDGIRQAMENRTTVFDRNLATAAEARHAMDRIFGFLGSSVVRYANPQMRSIGRVQTPALILINEREDRITKFLNTHRSKYEPRAVCHFKSKQGTEFTQVVSITPKLEDKIDWESEKEVRQAVSSWKLESASRFQVVGTPQKTTKVVQAPAPLTMASLITKANRQLQLTSEEVSASLQDLFQMGYITYPRTDSSRIDESALPSIYSAVKAEFGSSLVARGDEKASSRRKKGGSKKKTAEDGNVEDAHEAIRPTDMKLKASGLGEVAAKTKRVYDLIRKHTLAAFMVPMHTSRVEATVSFTSSSGKEFLFTLQGKHAVEPGWSLALTGKGSASTETDMDLDDLENGVAVVQTVSGEEFKAIENLKAASGRRDAIRVEKPQVTEIRPTPPLPFSEGGLIQELKNNGVGRPSTYPMIVKTLLARSYITVVDGRCKTTDVGRLVVDTSKTTFPSIVDIGFTSSFEKKLDRIAKPANGALKEYKNISEADVVLSSFLSKFLNYVTEATRNQRACIVERSLTLKREQSASKESDREFQETVRREREKIMSQVPDLVESGKAYRTFTALQNSLTDYLRRHFPPAPPSAWANAPRPFKKKNKYPVKSKGRFSKK</sequence>
<evidence type="ECO:0000256" key="2">
    <source>
        <dbReference type="ARBA" id="ARBA00009446"/>
    </source>
</evidence>
<feature type="domain" description="Topo IA-type catalytic" evidence="9">
    <location>
        <begin position="181"/>
        <end position="653"/>
    </location>
</feature>
<feature type="domain" description="Toprim" evidence="8">
    <location>
        <begin position="10"/>
        <end position="164"/>
    </location>
</feature>
<evidence type="ECO:0000313" key="11">
    <source>
        <dbReference type="Proteomes" id="UP000015354"/>
    </source>
</evidence>
<feature type="region of interest" description="Disordered" evidence="7">
    <location>
        <begin position="741"/>
        <end position="770"/>
    </location>
</feature>
<organism evidence="10 11">
    <name type="scientific">Strigomonas culicis</name>
    <dbReference type="NCBI Taxonomy" id="28005"/>
    <lineage>
        <taxon>Eukaryota</taxon>
        <taxon>Discoba</taxon>
        <taxon>Euglenozoa</taxon>
        <taxon>Kinetoplastea</taxon>
        <taxon>Metakinetoplastina</taxon>
        <taxon>Trypanosomatida</taxon>
        <taxon>Trypanosomatidae</taxon>
        <taxon>Strigomonadinae</taxon>
        <taxon>Strigomonas</taxon>
    </lineage>
</organism>
<dbReference type="GO" id="GO:0003917">
    <property type="term" value="F:DNA topoisomerase type I (single strand cut, ATP-independent) activity"/>
    <property type="evidence" value="ECO:0007669"/>
    <property type="project" value="UniProtKB-EC"/>
</dbReference>
<dbReference type="PANTHER" id="PTHR42785">
    <property type="entry name" value="DNA TOPOISOMERASE, TYPE IA, CORE"/>
    <property type="match status" value="1"/>
</dbReference>
<feature type="compositionally biased region" description="Basic and acidic residues" evidence="7">
    <location>
        <begin position="400"/>
        <end position="409"/>
    </location>
</feature>
<name>S9U416_9TRYP</name>
<dbReference type="Gene3D" id="3.40.50.140">
    <property type="match status" value="1"/>
</dbReference>
<evidence type="ECO:0000313" key="10">
    <source>
        <dbReference type="EMBL" id="EPY23658.1"/>
    </source>
</evidence>
<evidence type="ECO:0000256" key="3">
    <source>
        <dbReference type="ARBA" id="ARBA00012891"/>
    </source>
</evidence>
<reference evidence="10 11" key="1">
    <citation type="journal article" date="2013" name="PLoS ONE">
        <title>Predicting the Proteins of Angomonas deanei, Strigomonas culicis and Their Respective Endosymbionts Reveals New Aspects of the Trypanosomatidae Family.</title>
        <authorList>
            <person name="Motta M.C."/>
            <person name="Martins A.C."/>
            <person name="de Souza S.S."/>
            <person name="Catta-Preta C.M."/>
            <person name="Silva R."/>
            <person name="Klein C.C."/>
            <person name="de Almeida L.G."/>
            <person name="de Lima Cunha O."/>
            <person name="Ciapina L.P."/>
            <person name="Brocchi M."/>
            <person name="Colabardini A.C."/>
            <person name="de Araujo Lima B."/>
            <person name="Machado C.R."/>
            <person name="de Almeida Soares C.M."/>
            <person name="Probst C.M."/>
            <person name="de Menezes C.B."/>
            <person name="Thompson C.E."/>
            <person name="Bartholomeu D.C."/>
            <person name="Gradia D.F."/>
            <person name="Pavoni D.P."/>
            <person name="Grisard E.C."/>
            <person name="Fantinatti-Garboggini F."/>
            <person name="Marchini F.K."/>
            <person name="Rodrigues-Luiz G.F."/>
            <person name="Wagner G."/>
            <person name="Goldman G.H."/>
            <person name="Fietto J.L."/>
            <person name="Elias M.C."/>
            <person name="Goldman M.H."/>
            <person name="Sagot M.F."/>
            <person name="Pereira M."/>
            <person name="Stoco P.H."/>
            <person name="de Mendonca-Neto R.P."/>
            <person name="Teixeira S.M."/>
            <person name="Maciel T.E."/>
            <person name="de Oliveira Mendes T.A."/>
            <person name="Urmenyi T.P."/>
            <person name="de Souza W."/>
            <person name="Schenkman S."/>
            <person name="de Vasconcelos A.T."/>
        </authorList>
    </citation>
    <scope>NUCLEOTIDE SEQUENCE [LARGE SCALE GENOMIC DNA]</scope>
</reference>
<dbReference type="InterPro" id="IPR006171">
    <property type="entry name" value="TOPRIM_dom"/>
</dbReference>
<dbReference type="InterPro" id="IPR013497">
    <property type="entry name" value="Topo_IA_cen"/>
</dbReference>
<comment type="caution">
    <text evidence="10">The sequence shown here is derived from an EMBL/GenBank/DDBJ whole genome shotgun (WGS) entry which is preliminary data.</text>
</comment>
<dbReference type="SMART" id="SM00493">
    <property type="entry name" value="TOPRIM"/>
    <property type="match status" value="1"/>
</dbReference>
<evidence type="ECO:0000256" key="1">
    <source>
        <dbReference type="ARBA" id="ARBA00000213"/>
    </source>
</evidence>
<dbReference type="SUPFAM" id="SSF56712">
    <property type="entry name" value="Prokaryotic type I DNA topoisomerase"/>
    <property type="match status" value="1"/>
</dbReference>
<keyword evidence="6 10" id="KW-0413">Isomerase</keyword>
<evidence type="ECO:0000256" key="5">
    <source>
        <dbReference type="ARBA" id="ARBA00023125"/>
    </source>
</evidence>
<evidence type="ECO:0000259" key="9">
    <source>
        <dbReference type="PROSITE" id="PS52039"/>
    </source>
</evidence>
<feature type="region of interest" description="Disordered" evidence="7">
    <location>
        <begin position="383"/>
        <end position="409"/>
    </location>
</feature>
<dbReference type="EMBL" id="ATMH01007582">
    <property type="protein sequence ID" value="EPY23658.1"/>
    <property type="molecule type" value="Genomic_DNA"/>
</dbReference>
<dbReference type="InterPro" id="IPR003602">
    <property type="entry name" value="Topo_IA_DNA-bd_dom"/>
</dbReference>
<dbReference type="SMART" id="SM00437">
    <property type="entry name" value="TOP1Ac"/>
    <property type="match status" value="1"/>
</dbReference>
<dbReference type="PROSITE" id="PS50880">
    <property type="entry name" value="TOPRIM"/>
    <property type="match status" value="1"/>
</dbReference>
<dbReference type="EC" id="5.6.2.1" evidence="3"/>
<evidence type="ECO:0000256" key="6">
    <source>
        <dbReference type="ARBA" id="ARBA00023235"/>
    </source>
</evidence>
<keyword evidence="11" id="KW-1185">Reference proteome</keyword>
<comment type="catalytic activity">
    <reaction evidence="1">
        <text>ATP-independent breakage of single-stranded DNA, followed by passage and rejoining.</text>
        <dbReference type="EC" id="5.6.2.1"/>
    </reaction>
</comment>
<comment type="similarity">
    <text evidence="2">Belongs to the type IA topoisomerase family.</text>
</comment>
<accession>S9U416</accession>
<dbReference type="InterPro" id="IPR023405">
    <property type="entry name" value="Topo_IA_core_domain"/>
</dbReference>
<dbReference type="SMART" id="SM00436">
    <property type="entry name" value="TOP1Bc"/>
    <property type="match status" value="1"/>
</dbReference>
<dbReference type="InterPro" id="IPR003601">
    <property type="entry name" value="Topo_IA_2"/>
</dbReference>
<protein>
    <recommendedName>
        <fullName evidence="3">DNA topoisomerase</fullName>
        <ecNumber evidence="3">5.6.2.1</ecNumber>
    </recommendedName>
</protein>
<dbReference type="PANTHER" id="PTHR42785:SF1">
    <property type="entry name" value="DNA TOPOISOMERASE"/>
    <property type="match status" value="1"/>
</dbReference>
<dbReference type="GO" id="GO:0006265">
    <property type="term" value="P:DNA topological change"/>
    <property type="evidence" value="ECO:0007669"/>
    <property type="project" value="InterPro"/>
</dbReference>
<dbReference type="Proteomes" id="UP000015354">
    <property type="component" value="Unassembled WGS sequence"/>
</dbReference>
<evidence type="ECO:0000256" key="4">
    <source>
        <dbReference type="ARBA" id="ARBA00023029"/>
    </source>
</evidence>
<dbReference type="OrthoDB" id="430051at2759"/>
<dbReference type="InterPro" id="IPR013824">
    <property type="entry name" value="Topo_IA_cen_sub1"/>
</dbReference>
<dbReference type="InterPro" id="IPR013826">
    <property type="entry name" value="Topo_IA_cen_sub3"/>
</dbReference>
<keyword evidence="5" id="KW-0238">DNA-binding</keyword>
<keyword evidence="4" id="KW-0799">Topoisomerase</keyword>